<name>A0A1U7DB65_9RHOB</name>
<dbReference type="EMBL" id="CP014796">
    <property type="protein sequence ID" value="APX25417.1"/>
    <property type="molecule type" value="Genomic_DNA"/>
</dbReference>
<keyword evidence="2" id="KW-1185">Reference proteome</keyword>
<organism evidence="1 2">
    <name type="scientific">Salipiger profundus</name>
    <dbReference type="NCBI Taxonomy" id="1229727"/>
    <lineage>
        <taxon>Bacteria</taxon>
        <taxon>Pseudomonadati</taxon>
        <taxon>Pseudomonadota</taxon>
        <taxon>Alphaproteobacteria</taxon>
        <taxon>Rhodobacterales</taxon>
        <taxon>Roseobacteraceae</taxon>
        <taxon>Salipiger</taxon>
    </lineage>
</organism>
<gene>
    <name evidence="1" type="ORF">Ga0080559_TMP4621</name>
</gene>
<accession>A0A1U7DB65</accession>
<sequence>MVRYIRRDGRMVVDRIPVDGRIRGGHEQDAQIFGPVVLH</sequence>
<protein>
    <submittedName>
        <fullName evidence="1">Uncharacterized protein</fullName>
    </submittedName>
</protein>
<reference evidence="1 2" key="1">
    <citation type="submission" date="2016-03" db="EMBL/GenBank/DDBJ databases">
        <title>Deep-sea bacteria in the southern Pacific.</title>
        <authorList>
            <person name="Tang K."/>
        </authorList>
    </citation>
    <scope>NUCLEOTIDE SEQUENCE [LARGE SCALE GENOMIC DNA]</scope>
    <source>
        <strain evidence="1 2">JLT2016</strain>
    </source>
</reference>
<evidence type="ECO:0000313" key="1">
    <source>
        <dbReference type="EMBL" id="APX25417.1"/>
    </source>
</evidence>
<proteinExistence type="predicted"/>
<dbReference type="KEGG" id="tpro:Ga0080559_TMP4621"/>
<evidence type="ECO:0000313" key="2">
    <source>
        <dbReference type="Proteomes" id="UP000186559"/>
    </source>
</evidence>
<dbReference type="AlphaFoldDB" id="A0A1U7DB65"/>
<dbReference type="Proteomes" id="UP000186559">
    <property type="component" value="Chromosome"/>
</dbReference>